<dbReference type="Gene3D" id="3.90.25.10">
    <property type="entry name" value="UDP-galactose 4-epimerase, domain 1"/>
    <property type="match status" value="1"/>
</dbReference>
<reference evidence="8 9" key="1">
    <citation type="submission" date="2020-03" db="EMBL/GenBank/DDBJ databases">
        <authorList>
            <person name="Wang L."/>
            <person name="He N."/>
            <person name="Li Y."/>
            <person name="Fang Y."/>
            <person name="Zhang F."/>
        </authorList>
    </citation>
    <scope>NUCLEOTIDE SEQUENCE [LARGE SCALE GENOMIC DNA]</scope>
    <source>
        <strain evidence="8 9">36D10-4-7</strain>
    </source>
</reference>
<proteinExistence type="inferred from homology"/>
<evidence type="ECO:0000256" key="5">
    <source>
        <dbReference type="ARBA" id="ARBA00048200"/>
    </source>
</evidence>
<dbReference type="EC" id="1.1.1.133" evidence="3 6"/>
<evidence type="ECO:0000256" key="6">
    <source>
        <dbReference type="RuleBase" id="RU364082"/>
    </source>
</evidence>
<evidence type="ECO:0000256" key="4">
    <source>
        <dbReference type="ARBA" id="ARBA00017099"/>
    </source>
</evidence>
<evidence type="ECO:0000259" key="7">
    <source>
        <dbReference type="Pfam" id="PF04321"/>
    </source>
</evidence>
<evidence type="ECO:0000256" key="1">
    <source>
        <dbReference type="ARBA" id="ARBA00004781"/>
    </source>
</evidence>
<dbReference type="Proteomes" id="UP000732399">
    <property type="component" value="Unassembled WGS sequence"/>
</dbReference>
<evidence type="ECO:0000256" key="3">
    <source>
        <dbReference type="ARBA" id="ARBA00012929"/>
    </source>
</evidence>
<keyword evidence="9" id="KW-1185">Reference proteome</keyword>
<protein>
    <recommendedName>
        <fullName evidence="4 6">dTDP-4-dehydrorhamnose reductase</fullName>
        <ecNumber evidence="3 6">1.1.1.133</ecNumber>
    </recommendedName>
</protein>
<dbReference type="SUPFAM" id="SSF51735">
    <property type="entry name" value="NAD(P)-binding Rossmann-fold domains"/>
    <property type="match status" value="1"/>
</dbReference>
<evidence type="ECO:0000313" key="9">
    <source>
        <dbReference type="Proteomes" id="UP000732399"/>
    </source>
</evidence>
<dbReference type="SUPFAM" id="SSF51445">
    <property type="entry name" value="(Trans)glycosidases"/>
    <property type="match status" value="1"/>
</dbReference>
<evidence type="ECO:0000313" key="8">
    <source>
        <dbReference type="EMBL" id="NJR80114.1"/>
    </source>
</evidence>
<sequence length="718" mass="76912">MAVAPELWGGIECTVNRVGDRFGDQVVLSGHQDRVGDLALLAGLGIRALRYPLLWERISPRRGAEPDWRWSDRRLAELRALGVRPIAGLVHHGSGPAHTNLLDDGFAAGLARHAGAVARRYPWIEEWTPINEPLTTARFTALYGHWYPHRRDERSFWSALLNQVDAVRGAMRAIRRVVPGARLVQTDDLGHTFSTAPLAGQAAFDNMRRWAGWDLLFGRVTPADPLFAVLARHGLGDRVRAIADDPCPPDIVGVNHYLTSDRFLDHRVDRYPSSLHGGNGRVAYADTEAARVLDPPAGGIGAAIRAAWARYGTPVAITEVHNGSTRDEQLRWAAGAWDAAVAARGDGVDVRAVTAWSLLGSHGWDTLLTGGGHYEPGVFDVGTGTPRPTALARLWRGLPRGEDRHPVAIEDGWWRRPDRLLYPPHPSGEAASPRLPRPSRPLLILGAGGMLGAAFVRACRARGIAHVAATRRELDVTSADLPALIAAIAPWGVVNAAAHTAIDAAEENEDACRHVNAGGAVALARACAGRGIPSLNFSSELVFAGDLDRALVESDAARPLGAHGRIKSEMERGCHGVPGALVVRTAALYAPEADRGFAAAVVAALAAGRPVRTTGDHVVTPTFVPALVDRALDLLIDGAEGIWHVCDGEPVTRAGFARRLAQACGHDAERIVAVPAHELGWRAPRPANGALASEKLALPGSLDEGLERFARARLSPLR</sequence>
<accession>A0ABX1CQA0</accession>
<keyword evidence="6" id="KW-0521">NADP</keyword>
<dbReference type="PANTHER" id="PTHR10491:SF4">
    <property type="entry name" value="METHIONINE ADENOSYLTRANSFERASE 2 SUBUNIT BETA"/>
    <property type="match status" value="1"/>
</dbReference>
<organism evidence="8 9">
    <name type="scientific">Sphingomonas corticis</name>
    <dbReference type="NCBI Taxonomy" id="2722791"/>
    <lineage>
        <taxon>Bacteria</taxon>
        <taxon>Pseudomonadati</taxon>
        <taxon>Pseudomonadota</taxon>
        <taxon>Alphaproteobacteria</taxon>
        <taxon>Sphingomonadales</taxon>
        <taxon>Sphingomonadaceae</taxon>
        <taxon>Sphingomonas</taxon>
    </lineage>
</organism>
<dbReference type="PANTHER" id="PTHR10491">
    <property type="entry name" value="DTDP-4-DEHYDRORHAMNOSE REDUCTASE"/>
    <property type="match status" value="1"/>
</dbReference>
<comment type="cofactor">
    <cofactor evidence="6">
        <name>Mg(2+)</name>
        <dbReference type="ChEBI" id="CHEBI:18420"/>
    </cofactor>
    <text evidence="6">Binds 1 Mg(2+) ion per monomer.</text>
</comment>
<dbReference type="Gene3D" id="3.20.20.80">
    <property type="entry name" value="Glycosidases"/>
    <property type="match status" value="1"/>
</dbReference>
<dbReference type="EMBL" id="JAAVJH010000013">
    <property type="protein sequence ID" value="NJR80114.1"/>
    <property type="molecule type" value="Genomic_DNA"/>
</dbReference>
<dbReference type="InterPro" id="IPR036291">
    <property type="entry name" value="NAD(P)-bd_dom_sf"/>
</dbReference>
<comment type="caution">
    <text evidence="8">The sequence shown here is derived from an EMBL/GenBank/DDBJ whole genome shotgun (WGS) entry which is preliminary data.</text>
</comment>
<comment type="pathway">
    <text evidence="1 6">Carbohydrate biosynthesis; dTDP-L-rhamnose biosynthesis.</text>
</comment>
<evidence type="ECO:0000256" key="2">
    <source>
        <dbReference type="ARBA" id="ARBA00010944"/>
    </source>
</evidence>
<comment type="similarity">
    <text evidence="2 6">Belongs to the dTDP-4-dehydrorhamnose reductase family.</text>
</comment>
<gene>
    <name evidence="8" type="ORF">HBH26_16150</name>
</gene>
<comment type="catalytic activity">
    <reaction evidence="5 6">
        <text>dTDP-beta-L-rhamnose + NADP(+) = dTDP-4-dehydro-beta-L-rhamnose + NADPH + H(+)</text>
        <dbReference type="Rhea" id="RHEA:21796"/>
        <dbReference type="ChEBI" id="CHEBI:15378"/>
        <dbReference type="ChEBI" id="CHEBI:57510"/>
        <dbReference type="ChEBI" id="CHEBI:57783"/>
        <dbReference type="ChEBI" id="CHEBI:58349"/>
        <dbReference type="ChEBI" id="CHEBI:62830"/>
        <dbReference type="EC" id="1.1.1.133"/>
    </reaction>
</comment>
<comment type="function">
    <text evidence="6">Catalyzes the reduction of dTDP-6-deoxy-L-lyxo-4-hexulose to yield dTDP-L-rhamnose.</text>
</comment>
<keyword evidence="6" id="KW-0560">Oxidoreductase</keyword>
<dbReference type="InterPro" id="IPR017853">
    <property type="entry name" value="GH"/>
</dbReference>
<dbReference type="InterPro" id="IPR005913">
    <property type="entry name" value="dTDP_dehydrorham_reduct"/>
</dbReference>
<feature type="domain" description="RmlD-like substrate binding" evidence="7">
    <location>
        <begin position="442"/>
        <end position="697"/>
    </location>
</feature>
<dbReference type="Pfam" id="PF04321">
    <property type="entry name" value="RmlD_sub_bind"/>
    <property type="match status" value="1"/>
</dbReference>
<name>A0ABX1CQA0_9SPHN</name>
<dbReference type="InterPro" id="IPR029903">
    <property type="entry name" value="RmlD-like-bd"/>
</dbReference>
<dbReference type="Gene3D" id="3.40.50.720">
    <property type="entry name" value="NAD(P)-binding Rossmann-like Domain"/>
    <property type="match status" value="1"/>
</dbReference>